<dbReference type="EMBL" id="CP065938">
    <property type="protein sequence ID" value="UWX05822.1"/>
    <property type="molecule type" value="Genomic_DNA"/>
</dbReference>
<dbReference type="Proteomes" id="UP001058120">
    <property type="component" value="Chromosome"/>
</dbReference>
<evidence type="ECO:0000259" key="1">
    <source>
        <dbReference type="Pfam" id="PF21277"/>
    </source>
</evidence>
<keyword evidence="3" id="KW-1185">Reference proteome</keyword>
<protein>
    <recommendedName>
        <fullName evidence="1">Type VI secretion system spike protein VgrG3-like C-terminal domain-containing protein</fullName>
    </recommendedName>
</protein>
<proteinExistence type="predicted"/>
<evidence type="ECO:0000313" key="2">
    <source>
        <dbReference type="EMBL" id="UWX05822.1"/>
    </source>
</evidence>
<gene>
    <name evidence="2" type="ORF">JBF11_00380</name>
</gene>
<feature type="domain" description="Type VI secretion system spike protein VgrG3-like C-terminal" evidence="1">
    <location>
        <begin position="180"/>
        <end position="329"/>
    </location>
</feature>
<sequence>MAYDSLSLSQPLHGGGYNEYLLNKMQNKDNPQSAIQQVKQNFSQQSLMDTVSGFASELRSQNLVKAVAAFQEGNTGLPPTLTERGAKIDTNGTVTLQAPPETKTEAIRGMALEQHSALALDKKTGISLQGLRAMSLDSNSLGILSRLAKRAENQTKTPQHTDTAQSKTLSDTFADELSVGKLAIKYESAETGSQSIGYDRHGGTSYGTYQLSSKAGTFDNFLTFLQKNEPEWADTLKKAGAANTGGKQGAVPAAWKKICAENPERMKELEHDFIVESHYEPVLDYVRKKWNSTISPALKEVIFSTSVQHGVAGAKRIIDQALSSMPQEKTNQAELEEKSNELFMAGFETDTKNPPQTQTKTEPQEQQALFIKNIYENRKNKFSSSTVAVQQAAKIRFKNEQNDALAMLG</sequence>
<name>A0ABY5Y0W9_9BACT</name>
<dbReference type="Gene3D" id="1.20.141.10">
    <property type="entry name" value="Chitosanase, subunit A, domain 1"/>
    <property type="match status" value="1"/>
</dbReference>
<accession>A0ABY5Y0W9</accession>
<dbReference type="RefSeq" id="WP_334315413.1">
    <property type="nucleotide sequence ID" value="NZ_CP065938.1"/>
</dbReference>
<evidence type="ECO:0000313" key="3">
    <source>
        <dbReference type="Proteomes" id="UP001058120"/>
    </source>
</evidence>
<reference evidence="2" key="1">
    <citation type="submission" date="2020-12" db="EMBL/GenBank/DDBJ databases">
        <title>Taurinivorans muris gen. nov., sp. nov., fundamental and realized metabolic niche of a ubiquitous sulfidogenic bacterium in the murine intestine.</title>
        <authorList>
            <person name="Ye H."/>
            <person name="Hanson B.T."/>
            <person name="Loy A."/>
        </authorList>
    </citation>
    <scope>NUCLEOTIDE SEQUENCE</scope>
    <source>
        <strain evidence="2">LT0009</strain>
    </source>
</reference>
<dbReference type="InterPro" id="IPR049073">
    <property type="entry name" value="T6SS_VgrG3-like_C"/>
</dbReference>
<dbReference type="Pfam" id="PF21277">
    <property type="entry name" value="T6SS_VgrG3-like_C"/>
    <property type="match status" value="1"/>
</dbReference>
<organism evidence="2 3">
    <name type="scientific">Taurinivorans muris</name>
    <dbReference type="NCBI Taxonomy" id="2787751"/>
    <lineage>
        <taxon>Bacteria</taxon>
        <taxon>Pseudomonadati</taxon>
        <taxon>Thermodesulfobacteriota</taxon>
        <taxon>Desulfovibrionia</taxon>
        <taxon>Desulfovibrionales</taxon>
        <taxon>Desulfovibrionaceae</taxon>
        <taxon>Taurinivorans</taxon>
    </lineage>
</organism>